<feature type="chain" id="PRO_5010222811" evidence="1">
    <location>
        <begin position="27"/>
        <end position="681"/>
    </location>
</feature>
<dbReference type="STRING" id="7574.A0A1S3KBC3"/>
<dbReference type="RefSeq" id="XP_013419556.1">
    <property type="nucleotide sequence ID" value="XM_013564102.1"/>
</dbReference>
<reference evidence="3" key="1">
    <citation type="submission" date="2025-08" db="UniProtKB">
        <authorList>
            <consortium name="RefSeq"/>
        </authorList>
    </citation>
    <scope>IDENTIFICATION</scope>
    <source>
        <tissue evidence="3">Gonads</tissue>
    </source>
</reference>
<dbReference type="AlphaFoldDB" id="A0A1S3KBC3"/>
<dbReference type="InParanoid" id="A0A1S3KBC3"/>
<dbReference type="KEGG" id="lak:106180188"/>
<accession>A0A1S3KBC3</accession>
<feature type="signal peptide" evidence="1">
    <location>
        <begin position="1"/>
        <end position="26"/>
    </location>
</feature>
<name>A0A1S3KBC3_LINAN</name>
<dbReference type="GeneID" id="106180188"/>
<evidence type="ECO:0000313" key="2">
    <source>
        <dbReference type="Proteomes" id="UP000085678"/>
    </source>
</evidence>
<dbReference type="Proteomes" id="UP000085678">
    <property type="component" value="Unplaced"/>
</dbReference>
<evidence type="ECO:0000313" key="3">
    <source>
        <dbReference type="RefSeq" id="XP_013419556.1"/>
    </source>
</evidence>
<sequence>MKSLTLTLLMLTTCILTVSKCETGNAEIIRELQSTVAALGRQLIMQQLFVEERIRSEGSSGLKQIRLQTGGSRPYHSTTFVGNSLANIHDHINYDRTLGMGETIAVLNGVEFRTRHNDYKLKMPCRRKQTLHCTEDIPFPKVPRKVISKESVSDQIAEMKEYFRAWKEQDSSIRRYSNFFKPVLCYLEGAWMKSSASLQESFASDRHFLDATSWFDLHQKARFSAASGRKDNLENFAYLPVTIAHLTGINGTIPEFAQWNYRILCHPLSQDVPFNRFRTVDDLHSRMAFKAGIDQQTLSRRARFQLNPEDSDHWGEGRFYDYGFLDSLMEQIPGKDNYRANLTDDLFGDVALRYEDDEDGSPRVLNAGFYHRWFKVTQKGADGRKLMHRGYSDQNVFMAMTSQPDVVGLNITNCARRGRDCVTVQQKWTYAIPLEIVYMTPLSRWNPYDLTFKGLAYTDEGMSVKEGNRNGQKTVDKAFNGTNNALYYQTPVEMFARKQRGDTADTGRYGVGVLDKNGVVRTVDASGFRVKLNIADVGEIRQRWPIMPASVEGSTIMKEIDALKDMVMDQQRYINMYRESPLALATGTTMAPVTADQTLETSLSTSAVISQHSHTLVLDADSIQRMKDGAKIAVRTSTDNGHFHELKVFYNSSIGRFQMFKCDLQNHCWDGHDSHLWPSDG</sequence>
<protein>
    <submittedName>
        <fullName evidence="3">Uncharacterized protein LOC106180188</fullName>
    </submittedName>
</protein>
<dbReference type="OrthoDB" id="6059742at2759"/>
<organism evidence="2 3">
    <name type="scientific">Lingula anatina</name>
    <name type="common">Brachiopod</name>
    <name type="synonym">Lingula unguis</name>
    <dbReference type="NCBI Taxonomy" id="7574"/>
    <lineage>
        <taxon>Eukaryota</taxon>
        <taxon>Metazoa</taxon>
        <taxon>Spiralia</taxon>
        <taxon>Lophotrochozoa</taxon>
        <taxon>Brachiopoda</taxon>
        <taxon>Linguliformea</taxon>
        <taxon>Lingulata</taxon>
        <taxon>Lingulida</taxon>
        <taxon>Linguloidea</taxon>
        <taxon>Lingulidae</taxon>
        <taxon>Lingula</taxon>
    </lineage>
</organism>
<evidence type="ECO:0000256" key="1">
    <source>
        <dbReference type="SAM" id="SignalP"/>
    </source>
</evidence>
<keyword evidence="1" id="KW-0732">Signal</keyword>
<proteinExistence type="predicted"/>
<gene>
    <name evidence="3" type="primary">LOC106180188</name>
</gene>
<keyword evidence="2" id="KW-1185">Reference proteome</keyword>